<evidence type="ECO:0000256" key="1">
    <source>
        <dbReference type="SAM" id="MobiDB-lite"/>
    </source>
</evidence>
<protein>
    <submittedName>
        <fullName evidence="2">Uncharacterized protein</fullName>
    </submittedName>
</protein>
<feature type="compositionally biased region" description="Basic and acidic residues" evidence="1">
    <location>
        <begin position="1"/>
        <end position="10"/>
    </location>
</feature>
<evidence type="ECO:0000313" key="4">
    <source>
        <dbReference type="Proteomes" id="UP001156708"/>
    </source>
</evidence>
<reference evidence="2" key="3">
    <citation type="submission" date="2023-01" db="EMBL/GenBank/DDBJ databases">
        <title>Draft genome sequence of Gluconobacter sphaericus strain NBRC 12467.</title>
        <authorList>
            <person name="Sun Q."/>
            <person name="Mori K."/>
        </authorList>
    </citation>
    <scope>NUCLEOTIDE SEQUENCE</scope>
    <source>
        <strain evidence="2">NBRC 12467</strain>
    </source>
</reference>
<accession>A0AA37WC21</accession>
<dbReference type="RefSeq" id="WP_167495493.1">
    <property type="nucleotide sequence ID" value="NZ_BARA01000113.1"/>
</dbReference>
<feature type="region of interest" description="Disordered" evidence="1">
    <location>
        <begin position="1"/>
        <end position="30"/>
    </location>
</feature>
<dbReference type="AlphaFoldDB" id="A0AA37WC21"/>
<evidence type="ECO:0000313" key="2">
    <source>
        <dbReference type="EMBL" id="GLQ84744.1"/>
    </source>
</evidence>
<comment type="caution">
    <text evidence="2">The sequence shown here is derived from an EMBL/GenBank/DDBJ whole genome shotgun (WGS) entry which is preliminary data.</text>
</comment>
<sequence>MTEGDRKSLEAETDATLDLYPQIPDQPGPEFLDRVGEGVDSAFSNLGED</sequence>
<reference evidence="4" key="2">
    <citation type="journal article" date="2019" name="Int. J. Syst. Evol. Microbiol.">
        <title>The Global Catalogue of Microorganisms (GCM) 10K type strain sequencing project: providing services to taxonomists for standard genome sequencing and annotation.</title>
        <authorList>
            <consortium name="The Broad Institute Genomics Platform"/>
            <consortium name="The Broad Institute Genome Sequencing Center for Infectious Disease"/>
            <person name="Wu L."/>
            <person name="Ma J."/>
        </authorList>
    </citation>
    <scope>NUCLEOTIDE SEQUENCE [LARGE SCALE GENOMIC DNA]</scope>
    <source>
        <strain evidence="4">NBRC 12467</strain>
    </source>
</reference>
<name>A0AA37WC21_9PROT</name>
<dbReference type="EMBL" id="BSNZ01000008">
    <property type="protein sequence ID" value="GLQ84744.1"/>
    <property type="molecule type" value="Genomic_DNA"/>
</dbReference>
<dbReference type="EMBL" id="BSNZ01000013">
    <property type="protein sequence ID" value="GLQ85101.1"/>
    <property type="molecule type" value="Genomic_DNA"/>
</dbReference>
<gene>
    <name evidence="2" type="ORF">GCM10007872_16520</name>
    <name evidence="3" type="ORF">GCM10007872_20090</name>
</gene>
<dbReference type="Proteomes" id="UP001156708">
    <property type="component" value="Unassembled WGS sequence"/>
</dbReference>
<reference evidence="2" key="1">
    <citation type="journal article" date="2014" name="Int. J. Syst. Evol. Microbiol.">
        <title>Complete genome sequence of Corynebacterium casei LMG S-19264T (=DSM 44701T), isolated from a smear-ripened cheese.</title>
        <authorList>
            <consortium name="US DOE Joint Genome Institute (JGI-PGF)"/>
            <person name="Walter F."/>
            <person name="Albersmeier A."/>
            <person name="Kalinowski J."/>
            <person name="Ruckert C."/>
        </authorList>
    </citation>
    <scope>NUCLEOTIDE SEQUENCE</scope>
    <source>
        <strain evidence="2">NBRC 12467</strain>
    </source>
</reference>
<evidence type="ECO:0000313" key="3">
    <source>
        <dbReference type="EMBL" id="GLQ85101.1"/>
    </source>
</evidence>
<organism evidence="2 4">
    <name type="scientific">Gluconobacter sphaericus NBRC 12467</name>
    <dbReference type="NCBI Taxonomy" id="1307951"/>
    <lineage>
        <taxon>Bacteria</taxon>
        <taxon>Pseudomonadati</taxon>
        <taxon>Pseudomonadota</taxon>
        <taxon>Alphaproteobacteria</taxon>
        <taxon>Acetobacterales</taxon>
        <taxon>Acetobacteraceae</taxon>
        <taxon>Gluconobacter</taxon>
    </lineage>
</organism>
<keyword evidence="4" id="KW-1185">Reference proteome</keyword>
<proteinExistence type="predicted"/>